<reference evidence="2 3" key="1">
    <citation type="submission" date="2023-05" db="EMBL/GenBank/DDBJ databases">
        <title>A new hyperthermophilic archaea 'Ignisphaera cupida' sp. nov. and description of the family 'Ignisphaeraceae' fam. nov.</title>
        <authorList>
            <person name="Podosokorskaya O.A."/>
            <person name="Elcheninov A.G."/>
            <person name="Klukina A."/>
            <person name="Merkel A.Y."/>
        </authorList>
    </citation>
    <scope>NUCLEOTIDE SEQUENCE [LARGE SCALE GENOMIC DNA]</scope>
    <source>
        <strain evidence="2 3">4213-co</strain>
    </source>
</reference>
<dbReference type="InterPro" id="IPR036390">
    <property type="entry name" value="WH_DNA-bd_sf"/>
</dbReference>
<protein>
    <submittedName>
        <fullName evidence="2">ArsR family transcriptional regulator</fullName>
    </submittedName>
</protein>
<dbReference type="EMBL" id="JASNVW010000001">
    <property type="protein sequence ID" value="MDK6028275.1"/>
    <property type="molecule type" value="Genomic_DNA"/>
</dbReference>
<dbReference type="RefSeq" id="WP_285273243.1">
    <property type="nucleotide sequence ID" value="NZ_JASNVW010000001.1"/>
</dbReference>
<dbReference type="InterPro" id="IPR036388">
    <property type="entry name" value="WH-like_DNA-bd_sf"/>
</dbReference>
<gene>
    <name evidence="2" type="ORF">QPL79_02710</name>
</gene>
<dbReference type="SMART" id="SM00418">
    <property type="entry name" value="HTH_ARSR"/>
    <property type="match status" value="1"/>
</dbReference>
<dbReference type="InterPro" id="IPR011991">
    <property type="entry name" value="ArsR-like_HTH"/>
</dbReference>
<evidence type="ECO:0000313" key="3">
    <source>
        <dbReference type="Proteomes" id="UP001529235"/>
    </source>
</evidence>
<comment type="caution">
    <text evidence="2">The sequence shown here is derived from an EMBL/GenBank/DDBJ whole genome shotgun (WGS) entry which is preliminary data.</text>
</comment>
<proteinExistence type="predicted"/>
<accession>A0ABD4Z5U4</accession>
<dbReference type="SUPFAM" id="SSF46785">
    <property type="entry name" value="Winged helix' DNA-binding domain"/>
    <property type="match status" value="1"/>
</dbReference>
<dbReference type="Gene3D" id="1.10.10.10">
    <property type="entry name" value="Winged helix-like DNA-binding domain superfamily/Winged helix DNA-binding domain"/>
    <property type="match status" value="1"/>
</dbReference>
<name>A0ABD4Z5U4_9CREN</name>
<evidence type="ECO:0000313" key="2">
    <source>
        <dbReference type="EMBL" id="MDK6028275.1"/>
    </source>
</evidence>
<dbReference type="AlphaFoldDB" id="A0ABD4Z5U4"/>
<sequence length="140" mass="15514">MIAEGGGKESGISKLRRGIWIEGDIMYVAGEEFIEKVASALASLTRLRIIGLTFKGDMGIEDLADKLGQSKANISTHVKRLEEANIVRAVYLPGHRGVKKMAKPAVKEIRIILSELGEEVEERIKEAPLPPEEVEEEYKE</sequence>
<feature type="domain" description="HTH arsR-type" evidence="1">
    <location>
        <begin position="36"/>
        <end position="118"/>
    </location>
</feature>
<organism evidence="2 3">
    <name type="scientific">Ignisphaera cupida</name>
    <dbReference type="NCBI Taxonomy" id="3050454"/>
    <lineage>
        <taxon>Archaea</taxon>
        <taxon>Thermoproteota</taxon>
        <taxon>Thermoprotei</taxon>
        <taxon>Desulfurococcales</taxon>
        <taxon>Desulfurococcaceae</taxon>
        <taxon>Ignisphaera</taxon>
    </lineage>
</organism>
<dbReference type="Proteomes" id="UP001529235">
    <property type="component" value="Unassembled WGS sequence"/>
</dbReference>
<dbReference type="InterPro" id="IPR001845">
    <property type="entry name" value="HTH_ArsR_DNA-bd_dom"/>
</dbReference>
<keyword evidence="3" id="KW-1185">Reference proteome</keyword>
<dbReference type="Pfam" id="PF01022">
    <property type="entry name" value="HTH_5"/>
    <property type="match status" value="1"/>
</dbReference>
<evidence type="ECO:0000259" key="1">
    <source>
        <dbReference type="SMART" id="SM00418"/>
    </source>
</evidence>
<dbReference type="CDD" id="cd00090">
    <property type="entry name" value="HTH_ARSR"/>
    <property type="match status" value="1"/>
</dbReference>